<dbReference type="RefSeq" id="WP_101540860.1">
    <property type="nucleotide sequence ID" value="NZ_CALTZC010000023.1"/>
</dbReference>
<dbReference type="InterPro" id="IPR011990">
    <property type="entry name" value="TPR-like_helical_dom_sf"/>
</dbReference>
<dbReference type="CDD" id="cd00093">
    <property type="entry name" value="HTH_XRE"/>
    <property type="match status" value="1"/>
</dbReference>
<dbReference type="Proteomes" id="UP000234335">
    <property type="component" value="Unassembled WGS sequence"/>
</dbReference>
<reference evidence="2 3" key="1">
    <citation type="submission" date="2017-12" db="EMBL/GenBank/DDBJ databases">
        <title>Phylogenetic diversity of female urinary microbiome.</title>
        <authorList>
            <person name="Thomas-White K."/>
            <person name="Wolfe A.J."/>
        </authorList>
    </citation>
    <scope>NUCLEOTIDE SEQUENCE [LARGE SCALE GENOMIC DNA]</scope>
    <source>
        <strain evidence="2 3">UMB0119</strain>
    </source>
</reference>
<dbReference type="Gene3D" id="1.25.40.10">
    <property type="entry name" value="Tetratricopeptide repeat domain"/>
    <property type="match status" value="1"/>
</dbReference>
<dbReference type="SUPFAM" id="SSF47413">
    <property type="entry name" value="lambda repressor-like DNA-binding domains"/>
    <property type="match status" value="1"/>
</dbReference>
<evidence type="ECO:0000313" key="3">
    <source>
        <dbReference type="Proteomes" id="UP000234335"/>
    </source>
</evidence>
<dbReference type="SMART" id="SM00530">
    <property type="entry name" value="HTH_XRE"/>
    <property type="match status" value="1"/>
</dbReference>
<evidence type="ECO:0000313" key="2">
    <source>
        <dbReference type="EMBL" id="PKZ15208.1"/>
    </source>
</evidence>
<gene>
    <name evidence="2" type="ORF">CYJ34_08525</name>
</gene>
<dbReference type="InterPro" id="IPR001387">
    <property type="entry name" value="Cro/C1-type_HTH"/>
</dbReference>
<dbReference type="PROSITE" id="PS50943">
    <property type="entry name" value="HTH_CROC1"/>
    <property type="match status" value="1"/>
</dbReference>
<proteinExistence type="predicted"/>
<dbReference type="EMBL" id="PKGS01000008">
    <property type="protein sequence ID" value="PKZ15208.1"/>
    <property type="molecule type" value="Genomic_DNA"/>
</dbReference>
<sequence>MIIQNDYSFIGSDIRKIRESKGITRKEIAEKMFISEETIRRIEKGDNDPRISTLVPICNYIGLDLKDIINHEVNEYNNLLSLRKEINYLLNNSSVEKAKDLINKLDSIDAKSNINFEKELYATKHYFNGILSLEDGQKKNNPSEELEVALSDINSRFKVNKFKDYKYDEFSLRILLALSISEYKKGNMDLYRDIMMEISKYLDPELENYFILCYNVAIFYFRAGKHQESLKVCDIAICNAKKVKETYYLNMIYYIKGINHLNLEQIKEARESFNYCLALTNIFSEDKLAKSLSIQVEKAMSGYK</sequence>
<evidence type="ECO:0000259" key="1">
    <source>
        <dbReference type="PROSITE" id="PS50943"/>
    </source>
</evidence>
<feature type="domain" description="HTH cro/C1-type" evidence="1">
    <location>
        <begin position="14"/>
        <end position="68"/>
    </location>
</feature>
<dbReference type="InterPro" id="IPR053163">
    <property type="entry name" value="HTH-type_regulator_Rgg"/>
</dbReference>
<dbReference type="AlphaFoldDB" id="A0A2I1M508"/>
<keyword evidence="3" id="KW-1185">Reference proteome</keyword>
<protein>
    <recommendedName>
        <fullName evidence="1">HTH cro/C1-type domain-containing protein</fullName>
    </recommendedName>
</protein>
<dbReference type="SUPFAM" id="SSF48452">
    <property type="entry name" value="TPR-like"/>
    <property type="match status" value="1"/>
</dbReference>
<dbReference type="PANTHER" id="PTHR37038:SF14">
    <property type="entry name" value="TRANSCRIPTIONAL ACTIVATOR"/>
    <property type="match status" value="1"/>
</dbReference>
<dbReference type="InterPro" id="IPR010982">
    <property type="entry name" value="Lambda_DNA-bd_dom_sf"/>
</dbReference>
<dbReference type="Pfam" id="PF01381">
    <property type="entry name" value="HTH_3"/>
    <property type="match status" value="1"/>
</dbReference>
<name>A0A2I1M508_9FIRM</name>
<dbReference type="GO" id="GO:0003677">
    <property type="term" value="F:DNA binding"/>
    <property type="evidence" value="ECO:0007669"/>
    <property type="project" value="InterPro"/>
</dbReference>
<organism evidence="2 3">
    <name type="scientific">Anaerococcus octavius</name>
    <dbReference type="NCBI Taxonomy" id="54007"/>
    <lineage>
        <taxon>Bacteria</taxon>
        <taxon>Bacillati</taxon>
        <taxon>Bacillota</taxon>
        <taxon>Tissierellia</taxon>
        <taxon>Tissierellales</taxon>
        <taxon>Peptoniphilaceae</taxon>
        <taxon>Anaerococcus</taxon>
    </lineage>
</organism>
<accession>A0A2I1M508</accession>
<dbReference type="PANTHER" id="PTHR37038">
    <property type="entry name" value="TRANSCRIPTIONAL REGULATOR-RELATED"/>
    <property type="match status" value="1"/>
</dbReference>
<comment type="caution">
    <text evidence="2">The sequence shown here is derived from an EMBL/GenBank/DDBJ whole genome shotgun (WGS) entry which is preliminary data.</text>
</comment>